<organism evidence="2 5">
    <name type="scientific">Tursiops truncatus</name>
    <name type="common">Atlantic bottle-nosed dolphin</name>
    <name type="synonym">Delphinus truncatus</name>
    <dbReference type="NCBI Taxonomy" id="9739"/>
    <lineage>
        <taxon>Eukaryota</taxon>
        <taxon>Metazoa</taxon>
        <taxon>Chordata</taxon>
        <taxon>Craniata</taxon>
        <taxon>Vertebrata</taxon>
        <taxon>Euteleostomi</taxon>
        <taxon>Mammalia</taxon>
        <taxon>Eutheria</taxon>
        <taxon>Laurasiatheria</taxon>
        <taxon>Artiodactyla</taxon>
        <taxon>Whippomorpha</taxon>
        <taxon>Cetacea</taxon>
        <taxon>Odontoceti</taxon>
        <taxon>Delphinidae</taxon>
        <taxon>Tursiops</taxon>
    </lineage>
</organism>
<dbReference type="OrthoDB" id="10552115at2759"/>
<feature type="region of interest" description="Disordered" evidence="1">
    <location>
        <begin position="304"/>
        <end position="324"/>
    </location>
</feature>
<dbReference type="RefSeq" id="XP_033712491.1">
    <property type="nucleotide sequence ID" value="XM_033856600.1"/>
</dbReference>
<evidence type="ECO:0000313" key="4">
    <source>
        <dbReference type="RefSeq" id="XP_033712491.1"/>
    </source>
</evidence>
<reference evidence="3 4" key="1">
    <citation type="submission" date="2025-04" db="UniProtKB">
        <authorList>
            <consortium name="RefSeq"/>
        </authorList>
    </citation>
    <scope>IDENTIFICATION</scope>
    <source>
        <tissue evidence="3 4">Spleen</tissue>
    </source>
</reference>
<dbReference type="RefSeq" id="XP_033712492.1">
    <property type="nucleotide sequence ID" value="XM_033856601.1"/>
</dbReference>
<evidence type="ECO:0000256" key="1">
    <source>
        <dbReference type="SAM" id="MobiDB-lite"/>
    </source>
</evidence>
<evidence type="ECO:0000313" key="3">
    <source>
        <dbReference type="RefSeq" id="XP_033712490.1"/>
    </source>
</evidence>
<dbReference type="AlphaFoldDB" id="A0A6J3RD41"/>
<sequence>MTGHEGSGKGSDEGVTAGVLGQGCPFPLSKGGEPFPDLSWGPGSLRPPPTTTQWPVGLSPGGCDSFAEVTLLDLATKCWLAAPRSSGGRAGSCLVPTWPCVAALAGLALAPLSLAGRRAAIVRQDKPLPLAFVPRGPCTDSRLPDRPSRGALGQARLTPQGTALPPVTVLLQVHAAQETPRPPTAPEGVRRPFLDAPRIHGPVLASRKLSRLISFGKREPPDASHSRSLVRPGTPSCLSPSRRVQPAQGMEVGPPPTRGNPDTAEAPDWGALATLCPHLCLKSEACYPGVPSRACGNQTCLLSTPGPSQPTTHFAATGSAGEGD</sequence>
<dbReference type="RefSeq" id="XP_033712490.1">
    <property type="nucleotide sequence ID" value="XM_033856599.1"/>
</dbReference>
<name>A0A6J3RD41_TURTR</name>
<protein>
    <submittedName>
        <fullName evidence="3 4">Uncharacterized protein LOC117312362</fullName>
    </submittedName>
</protein>
<dbReference type="Proteomes" id="UP000245320">
    <property type="component" value="Chromosome 5"/>
</dbReference>
<accession>A0A6J3RD41</accession>
<feature type="region of interest" description="Disordered" evidence="1">
    <location>
        <begin position="217"/>
        <end position="266"/>
    </location>
</feature>
<keyword evidence="2" id="KW-1185">Reference proteome</keyword>
<gene>
    <name evidence="3 4 5" type="primary">LOC117312362</name>
</gene>
<proteinExistence type="predicted"/>
<feature type="compositionally biased region" description="Polar residues" evidence="1">
    <location>
        <begin position="304"/>
        <end position="314"/>
    </location>
</feature>
<evidence type="ECO:0000313" key="5">
    <source>
        <dbReference type="RefSeq" id="XP_033712492.1"/>
    </source>
</evidence>
<evidence type="ECO:0000313" key="2">
    <source>
        <dbReference type="Proteomes" id="UP000245320"/>
    </source>
</evidence>